<feature type="domain" description="C2H2-type" evidence="13">
    <location>
        <begin position="264"/>
        <end position="291"/>
    </location>
</feature>
<evidence type="ECO:0000256" key="12">
    <source>
        <dbReference type="SAM" id="MobiDB-lite"/>
    </source>
</evidence>
<proteinExistence type="predicted"/>
<evidence type="ECO:0000256" key="5">
    <source>
        <dbReference type="ARBA" id="ARBA00022833"/>
    </source>
</evidence>
<dbReference type="SMART" id="SM00868">
    <property type="entry name" value="zf-AD"/>
    <property type="match status" value="1"/>
</dbReference>
<dbReference type="AlphaFoldDB" id="A0AB39ZCR3"/>
<dbReference type="GO" id="GO:0008270">
    <property type="term" value="F:zinc ion binding"/>
    <property type="evidence" value="ECO:0007669"/>
    <property type="project" value="UniProtKB-UniRule"/>
</dbReference>
<evidence type="ECO:0000256" key="11">
    <source>
        <dbReference type="PROSITE-ProRule" id="PRU01263"/>
    </source>
</evidence>
<dbReference type="Gene3D" id="3.30.160.60">
    <property type="entry name" value="Classic Zinc Finger"/>
    <property type="match status" value="4"/>
</dbReference>
<evidence type="ECO:0000259" key="14">
    <source>
        <dbReference type="PROSITE" id="PS51915"/>
    </source>
</evidence>
<name>A0AB39ZCR3_DROSZ</name>
<feature type="domain" description="C2H2-type" evidence="13">
    <location>
        <begin position="236"/>
        <end position="263"/>
    </location>
</feature>
<dbReference type="GO" id="GO:0005634">
    <property type="term" value="C:nucleus"/>
    <property type="evidence" value="ECO:0007669"/>
    <property type="project" value="UniProtKB-SubCell"/>
</dbReference>
<keyword evidence="7" id="KW-0238">DNA-binding</keyword>
<evidence type="ECO:0000256" key="10">
    <source>
        <dbReference type="PROSITE-ProRule" id="PRU00042"/>
    </source>
</evidence>
<evidence type="ECO:0000256" key="1">
    <source>
        <dbReference type="ARBA" id="ARBA00004123"/>
    </source>
</evidence>
<feature type="binding site" evidence="11">
    <location>
        <position position="63"/>
    </location>
    <ligand>
        <name>Zn(2+)</name>
        <dbReference type="ChEBI" id="CHEBI:29105"/>
    </ligand>
</feature>
<evidence type="ECO:0000256" key="9">
    <source>
        <dbReference type="ARBA" id="ARBA00023242"/>
    </source>
</evidence>
<keyword evidence="4 10" id="KW-0863">Zinc-finger</keyword>
<dbReference type="SUPFAM" id="SSF57716">
    <property type="entry name" value="Glucocorticoid receptor-like (DNA-binding domain)"/>
    <property type="match status" value="1"/>
</dbReference>
<dbReference type="PROSITE" id="PS00028">
    <property type="entry name" value="ZINC_FINGER_C2H2_1"/>
    <property type="match status" value="4"/>
</dbReference>
<feature type="binding site" evidence="11">
    <location>
        <position position="60"/>
    </location>
    <ligand>
        <name>Zn(2+)</name>
        <dbReference type="ChEBI" id="CHEBI:29105"/>
    </ligand>
</feature>
<evidence type="ECO:0000256" key="6">
    <source>
        <dbReference type="ARBA" id="ARBA00023015"/>
    </source>
</evidence>
<dbReference type="GO" id="GO:0000978">
    <property type="term" value="F:RNA polymerase II cis-regulatory region sequence-specific DNA binding"/>
    <property type="evidence" value="ECO:0007669"/>
    <property type="project" value="TreeGrafter"/>
</dbReference>
<dbReference type="GeneID" id="108012407"/>
<feature type="binding site" evidence="11">
    <location>
        <position position="7"/>
    </location>
    <ligand>
        <name>Zn(2+)</name>
        <dbReference type="ChEBI" id="CHEBI:29105"/>
    </ligand>
</feature>
<dbReference type="SUPFAM" id="SSF57667">
    <property type="entry name" value="beta-beta-alpha zinc fingers"/>
    <property type="match status" value="2"/>
</dbReference>
<accession>A0AB39ZCR3</accession>
<keyword evidence="2 11" id="KW-0479">Metal-binding</keyword>
<evidence type="ECO:0000256" key="7">
    <source>
        <dbReference type="ARBA" id="ARBA00023125"/>
    </source>
</evidence>
<organism evidence="15 16">
    <name type="scientific">Drosophila suzukii</name>
    <name type="common">Spotted-wing drosophila fruit fly</name>
    <dbReference type="NCBI Taxonomy" id="28584"/>
    <lineage>
        <taxon>Eukaryota</taxon>
        <taxon>Metazoa</taxon>
        <taxon>Ecdysozoa</taxon>
        <taxon>Arthropoda</taxon>
        <taxon>Hexapoda</taxon>
        <taxon>Insecta</taxon>
        <taxon>Pterygota</taxon>
        <taxon>Neoptera</taxon>
        <taxon>Endopterygota</taxon>
        <taxon>Diptera</taxon>
        <taxon>Brachycera</taxon>
        <taxon>Muscomorpha</taxon>
        <taxon>Ephydroidea</taxon>
        <taxon>Drosophilidae</taxon>
        <taxon>Drosophila</taxon>
        <taxon>Sophophora</taxon>
    </lineage>
</organism>
<dbReference type="InterPro" id="IPR012934">
    <property type="entry name" value="Znf_AD"/>
</dbReference>
<feature type="domain" description="ZAD" evidence="14">
    <location>
        <begin position="5"/>
        <end position="87"/>
    </location>
</feature>
<keyword evidence="6" id="KW-0805">Transcription regulation</keyword>
<evidence type="ECO:0000256" key="4">
    <source>
        <dbReference type="ARBA" id="ARBA00022771"/>
    </source>
</evidence>
<keyword evidence="5 11" id="KW-0862">Zinc</keyword>
<feature type="compositionally biased region" description="Low complexity" evidence="12">
    <location>
        <begin position="172"/>
        <end position="182"/>
    </location>
</feature>
<keyword evidence="8" id="KW-0804">Transcription</keyword>
<feature type="domain" description="C2H2-type" evidence="13">
    <location>
        <begin position="292"/>
        <end position="319"/>
    </location>
</feature>
<dbReference type="SMART" id="SM00355">
    <property type="entry name" value="ZnF_C2H2"/>
    <property type="match status" value="4"/>
</dbReference>
<sequence>MDLSQMCRVCRDESDCLVDLFAESCALRRDQGQEPLLATMLKECTGCNVERADGKPQFICVECAEATRNAFRLRRQCRKSNQYFDQMLEMIKELESIEDRLKMESGGNNSQKPESGVQDGEPAEPQGLEHLLVELVEMKYKSLDTQEQTNVRRSGEQEPEGKRTAMKRARSYSESESWSPESDCAKDDDDENWPASKKSKVKKGRDFFVCLDCNQSFVHKVHLQTHMRVHTGERPYKCPHCPRSFAQKGNLHTHIRLHTGERPYQCPHCPNRFRQIGQLRVHIRVHTGERPYKCHDCGLRFSQKNSLQKHMFVHTGVKFQPQQRRKTNKV</sequence>
<evidence type="ECO:0000259" key="13">
    <source>
        <dbReference type="PROSITE" id="PS50157"/>
    </source>
</evidence>
<feature type="compositionally biased region" description="Basic and acidic residues" evidence="12">
    <location>
        <begin position="153"/>
        <end position="163"/>
    </location>
</feature>
<dbReference type="PROSITE" id="PS51915">
    <property type="entry name" value="ZAD"/>
    <property type="match status" value="1"/>
</dbReference>
<dbReference type="PANTHER" id="PTHR46105:SF5">
    <property type="entry name" value="ZINC FINGER AND BTB DOMAIN-CONTAINING PROTEIN 44 ISOFORM X1"/>
    <property type="match status" value="1"/>
</dbReference>
<feature type="region of interest" description="Disordered" evidence="12">
    <location>
        <begin position="143"/>
        <end position="198"/>
    </location>
</feature>
<dbReference type="Proteomes" id="UP001652628">
    <property type="component" value="Chromosome 3"/>
</dbReference>
<gene>
    <name evidence="16" type="primary">LOC108012407</name>
</gene>
<dbReference type="PANTHER" id="PTHR46105">
    <property type="entry name" value="AGAP004733-PA"/>
    <property type="match status" value="1"/>
</dbReference>
<dbReference type="InterPro" id="IPR050457">
    <property type="entry name" value="ZnFinger_BTB_dom_contain"/>
</dbReference>
<dbReference type="InterPro" id="IPR036236">
    <property type="entry name" value="Znf_C2H2_sf"/>
</dbReference>
<feature type="region of interest" description="Disordered" evidence="12">
    <location>
        <begin position="103"/>
        <end position="124"/>
    </location>
</feature>
<evidence type="ECO:0000313" key="16">
    <source>
        <dbReference type="RefSeq" id="XP_016933256.3"/>
    </source>
</evidence>
<dbReference type="Pfam" id="PF00096">
    <property type="entry name" value="zf-C2H2"/>
    <property type="match status" value="4"/>
</dbReference>
<dbReference type="RefSeq" id="XP_016933256.3">
    <property type="nucleotide sequence ID" value="XM_017077767.4"/>
</dbReference>
<protein>
    <submittedName>
        <fullName evidence="16">Zinc finger protein Paris</fullName>
    </submittedName>
</protein>
<keyword evidence="15" id="KW-1185">Reference proteome</keyword>
<evidence type="ECO:0000256" key="8">
    <source>
        <dbReference type="ARBA" id="ARBA00023163"/>
    </source>
</evidence>
<reference evidence="16" key="1">
    <citation type="submission" date="2025-08" db="UniProtKB">
        <authorList>
            <consortium name="RefSeq"/>
        </authorList>
    </citation>
    <scope>IDENTIFICATION</scope>
</reference>
<evidence type="ECO:0000313" key="15">
    <source>
        <dbReference type="Proteomes" id="UP001652628"/>
    </source>
</evidence>
<dbReference type="PROSITE" id="PS50157">
    <property type="entry name" value="ZINC_FINGER_C2H2_2"/>
    <property type="match status" value="4"/>
</dbReference>
<evidence type="ECO:0000256" key="3">
    <source>
        <dbReference type="ARBA" id="ARBA00022737"/>
    </source>
</evidence>
<comment type="subcellular location">
    <subcellularLocation>
        <location evidence="1">Nucleus</location>
    </subcellularLocation>
</comment>
<feature type="binding site" evidence="11">
    <location>
        <position position="10"/>
    </location>
    <ligand>
        <name>Zn(2+)</name>
        <dbReference type="ChEBI" id="CHEBI:29105"/>
    </ligand>
</feature>
<feature type="domain" description="C2H2-type" evidence="13">
    <location>
        <begin position="208"/>
        <end position="235"/>
    </location>
</feature>
<dbReference type="InterPro" id="IPR013087">
    <property type="entry name" value="Znf_C2H2_type"/>
</dbReference>
<dbReference type="Pfam" id="PF07776">
    <property type="entry name" value="zf-AD"/>
    <property type="match status" value="1"/>
</dbReference>
<keyword evidence="3" id="KW-0677">Repeat</keyword>
<keyword evidence="9" id="KW-0539">Nucleus</keyword>
<evidence type="ECO:0000256" key="2">
    <source>
        <dbReference type="ARBA" id="ARBA00022723"/>
    </source>
</evidence>
<dbReference type="GO" id="GO:0000981">
    <property type="term" value="F:DNA-binding transcription factor activity, RNA polymerase II-specific"/>
    <property type="evidence" value="ECO:0007669"/>
    <property type="project" value="TreeGrafter"/>
</dbReference>